<reference evidence="1 2" key="1">
    <citation type="submission" date="2018-03" db="EMBL/GenBank/DDBJ databases">
        <title>Rhodobacter blasticus.</title>
        <authorList>
            <person name="Meyer T.E."/>
            <person name="Miller S."/>
            <person name="Lodha T."/>
            <person name="Gandham S."/>
            <person name="Chintalapati S."/>
            <person name="Chintalapati V.R."/>
        </authorList>
    </citation>
    <scope>NUCLEOTIDE SEQUENCE [LARGE SCALE GENOMIC DNA]</scope>
    <source>
        <strain evidence="1 2">DSM 2131</strain>
    </source>
</reference>
<dbReference type="Proteomes" id="UP000241362">
    <property type="component" value="Unassembled WGS sequence"/>
</dbReference>
<evidence type="ECO:0000313" key="2">
    <source>
        <dbReference type="Proteomes" id="UP000241362"/>
    </source>
</evidence>
<name>A0A2T4JAH1_FUSBL</name>
<dbReference type="InterPro" id="IPR006944">
    <property type="entry name" value="Phage/GTA_portal"/>
</dbReference>
<dbReference type="Pfam" id="PF04860">
    <property type="entry name" value="Phage_portal"/>
    <property type="match status" value="1"/>
</dbReference>
<dbReference type="AlphaFoldDB" id="A0A2T4JAH1"/>
<dbReference type="NCBIfam" id="TIGR01537">
    <property type="entry name" value="portal_HK97"/>
    <property type="match status" value="1"/>
</dbReference>
<organism evidence="1 2">
    <name type="scientific">Fuscovulum blasticum DSM 2131</name>
    <dbReference type="NCBI Taxonomy" id="1188250"/>
    <lineage>
        <taxon>Bacteria</taxon>
        <taxon>Pseudomonadati</taxon>
        <taxon>Pseudomonadota</taxon>
        <taxon>Alphaproteobacteria</taxon>
        <taxon>Rhodobacterales</taxon>
        <taxon>Paracoccaceae</taxon>
        <taxon>Pseudogemmobacter</taxon>
    </lineage>
</organism>
<keyword evidence="2" id="KW-1185">Reference proteome</keyword>
<gene>
    <name evidence="1" type="ORF">C5F44_08510</name>
</gene>
<protein>
    <submittedName>
        <fullName evidence="1">Phage portal protein</fullName>
    </submittedName>
</protein>
<evidence type="ECO:0000313" key="1">
    <source>
        <dbReference type="EMBL" id="PTE14828.1"/>
    </source>
</evidence>
<proteinExistence type="predicted"/>
<comment type="caution">
    <text evidence="1">The sequence shown here is derived from an EMBL/GenBank/DDBJ whole genome shotgun (WGS) entry which is preliminary data.</text>
</comment>
<dbReference type="EMBL" id="PZKE01000006">
    <property type="protein sequence ID" value="PTE14828.1"/>
    <property type="molecule type" value="Genomic_DNA"/>
</dbReference>
<dbReference type="InterPro" id="IPR006427">
    <property type="entry name" value="Portal_HK97"/>
</dbReference>
<sequence length="416" mass="44378">MAGSSAPAGRRGRCHATKGATEVFDFLKRAGQAGPAAMPEKKASATGRVIAWAGSGRVAWSPRDAVSLAKAGFQGNPIGFRAVRLIAEAAAALPVLCQDAERRFDQHPLLALLARPNGGQGRAELMEAVFGHLLLSGNAYVEAVPGPGAMPGELHVLRSDRMALVPGPDGWPVAYDYAVGGRTHRFAVSEGQSPICHIRSFHPQDDHYGLSPLQAAAVAIDVHNSASAWSKALLDNAARPSGAIVYKGTDGGSVLTPDQYDRLVSEMEAHHQGARNAGRPMLLEGGLDWKPMGFSPSDMEFHETKQAAAREIAIAFGVPPMLMGIPGDATYANYQEANRAFYRLTVLPLAQRVLAALSHWLAGFTGETVELRPDLDQIPALAIERDQQWTRVGAADFLTVAEKRALLGLPRLPEAE</sequence>
<accession>A0A2T4JAH1</accession>